<dbReference type="HOGENOM" id="CLU_1270733_0_0_0"/>
<dbReference type="KEGG" id="fgi:OP10G_0469"/>
<dbReference type="AlphaFoldDB" id="A0A068NK55"/>
<dbReference type="eggNOG" id="COG1272">
    <property type="taxonomic scope" value="Bacteria"/>
</dbReference>
<feature type="transmembrane region" description="Helical" evidence="1">
    <location>
        <begin position="83"/>
        <end position="100"/>
    </location>
</feature>
<dbReference type="STRING" id="661478.OP10G_0469"/>
<feature type="transmembrane region" description="Helical" evidence="1">
    <location>
        <begin position="53"/>
        <end position="71"/>
    </location>
</feature>
<keyword evidence="1" id="KW-1133">Transmembrane helix</keyword>
<protein>
    <submittedName>
        <fullName evidence="2">Channel protein, hemolysin III family</fullName>
    </submittedName>
</protein>
<sequence>MLPFLKSMHRAHTHHHGLTSVKAPVSPNEPERLVAVANEYPVELEHQEESMMFPAYSIAIFLGMFFVLLGVPAKLMFPSQPALISLIFSVTIYYSAYELWHQVMHLPYDKFWKPMMEHRRVGRVVRHVYGFHLMHHWRPTANVAVVGLWGFAVWDHIFRTHHRPKRVPLLGAEVTYEDAKLPKPLWPVATLDRWQAGAYKWSRSVESFFSRIFLRRA</sequence>
<accession>A0A068NK55</accession>
<evidence type="ECO:0000256" key="1">
    <source>
        <dbReference type="SAM" id="Phobius"/>
    </source>
</evidence>
<keyword evidence="1" id="KW-0472">Membrane</keyword>
<keyword evidence="3" id="KW-1185">Reference proteome</keyword>
<dbReference type="EMBL" id="CP007139">
    <property type="protein sequence ID" value="AIE83837.1"/>
    <property type="molecule type" value="Genomic_DNA"/>
</dbReference>
<dbReference type="Proteomes" id="UP000027982">
    <property type="component" value="Chromosome"/>
</dbReference>
<organism evidence="2 3">
    <name type="scientific">Fimbriimonas ginsengisoli Gsoil 348</name>
    <dbReference type="NCBI Taxonomy" id="661478"/>
    <lineage>
        <taxon>Bacteria</taxon>
        <taxon>Bacillati</taxon>
        <taxon>Armatimonadota</taxon>
        <taxon>Fimbriimonadia</taxon>
        <taxon>Fimbriimonadales</taxon>
        <taxon>Fimbriimonadaceae</taxon>
        <taxon>Fimbriimonas</taxon>
    </lineage>
</organism>
<keyword evidence="1" id="KW-0812">Transmembrane</keyword>
<evidence type="ECO:0000313" key="3">
    <source>
        <dbReference type="Proteomes" id="UP000027982"/>
    </source>
</evidence>
<proteinExistence type="predicted"/>
<feature type="transmembrane region" description="Helical" evidence="1">
    <location>
        <begin position="140"/>
        <end position="158"/>
    </location>
</feature>
<reference evidence="2 3" key="1">
    <citation type="journal article" date="2014" name="PLoS ONE">
        <title>The first complete genome sequence of the class fimbriimonadia in the phylum armatimonadetes.</title>
        <authorList>
            <person name="Hu Z.Y."/>
            <person name="Wang Y.Z."/>
            <person name="Im W.T."/>
            <person name="Wang S.Y."/>
            <person name="Zhao G.P."/>
            <person name="Zheng H.J."/>
            <person name="Quan Z.X."/>
        </authorList>
    </citation>
    <scope>NUCLEOTIDE SEQUENCE [LARGE SCALE GENOMIC DNA]</scope>
    <source>
        <strain evidence="2">Gsoil 348</strain>
    </source>
</reference>
<evidence type="ECO:0000313" key="2">
    <source>
        <dbReference type="EMBL" id="AIE83837.1"/>
    </source>
</evidence>
<gene>
    <name evidence="2" type="ORF">OP10G_0469</name>
</gene>
<name>A0A068NK55_FIMGI</name>